<evidence type="ECO:0000256" key="3">
    <source>
        <dbReference type="ARBA" id="ARBA00022475"/>
    </source>
</evidence>
<evidence type="ECO:0000313" key="12">
    <source>
        <dbReference type="Proteomes" id="UP001152604"/>
    </source>
</evidence>
<dbReference type="PANTHER" id="PTHR38686:SF1">
    <property type="entry name" value="APOLIPOPROTEIN N-ACYLTRANSFERASE"/>
    <property type="match status" value="1"/>
</dbReference>
<name>A0ABN8JIA0_9HYPH</name>
<feature type="transmembrane region" description="Helical" evidence="9">
    <location>
        <begin position="101"/>
        <end position="129"/>
    </location>
</feature>
<evidence type="ECO:0000256" key="2">
    <source>
        <dbReference type="ARBA" id="ARBA00010065"/>
    </source>
</evidence>
<dbReference type="RefSeq" id="WP_254024391.1">
    <property type="nucleotide sequence ID" value="NZ_CAKXZS010000011.1"/>
</dbReference>
<proteinExistence type="inferred from homology"/>
<comment type="function">
    <text evidence="9">Catalyzes the phospholipid dependent N-acylation of the N-terminal cysteine of apolipoprotein, the last step in lipoprotein maturation.</text>
</comment>
<dbReference type="GO" id="GO:0016746">
    <property type="term" value="F:acyltransferase activity"/>
    <property type="evidence" value="ECO:0007669"/>
    <property type="project" value="UniProtKB-KW"/>
</dbReference>
<feature type="domain" description="CN hydrolase" evidence="10">
    <location>
        <begin position="242"/>
        <end position="500"/>
    </location>
</feature>
<dbReference type="Pfam" id="PF00795">
    <property type="entry name" value="CN_hydrolase"/>
    <property type="match status" value="1"/>
</dbReference>
<comment type="similarity">
    <text evidence="2 9">Belongs to the CN hydrolase family. Apolipoprotein N-acyltransferase subfamily.</text>
</comment>
<keyword evidence="6 9" id="KW-1133">Transmembrane helix</keyword>
<keyword evidence="12" id="KW-1185">Reference proteome</keyword>
<evidence type="ECO:0000313" key="11">
    <source>
        <dbReference type="EMBL" id="CAH2397885.1"/>
    </source>
</evidence>
<feature type="transmembrane region" description="Helical" evidence="9">
    <location>
        <begin position="513"/>
        <end position="531"/>
    </location>
</feature>
<feature type="transmembrane region" description="Helical" evidence="9">
    <location>
        <begin position="36"/>
        <end position="54"/>
    </location>
</feature>
<protein>
    <recommendedName>
        <fullName evidence="9">Apolipoprotein N-acyltransferase</fullName>
        <shortName evidence="9">ALP N-acyltransferase</shortName>
        <ecNumber evidence="9">2.3.1.269</ecNumber>
    </recommendedName>
</protein>
<dbReference type="PROSITE" id="PS50263">
    <property type="entry name" value="CN_HYDROLASE"/>
    <property type="match status" value="1"/>
</dbReference>
<organism evidence="11 12">
    <name type="scientific">Mesorhizobium ventifaucium</name>
    <dbReference type="NCBI Taxonomy" id="666020"/>
    <lineage>
        <taxon>Bacteria</taxon>
        <taxon>Pseudomonadati</taxon>
        <taxon>Pseudomonadota</taxon>
        <taxon>Alphaproteobacteria</taxon>
        <taxon>Hyphomicrobiales</taxon>
        <taxon>Phyllobacteriaceae</taxon>
        <taxon>Mesorhizobium</taxon>
    </lineage>
</organism>
<evidence type="ECO:0000256" key="4">
    <source>
        <dbReference type="ARBA" id="ARBA00022679"/>
    </source>
</evidence>
<keyword evidence="3 9" id="KW-1003">Cell membrane</keyword>
<keyword evidence="4 9" id="KW-0808">Transferase</keyword>
<feature type="transmembrane region" description="Helical" evidence="9">
    <location>
        <begin position="136"/>
        <end position="159"/>
    </location>
</feature>
<evidence type="ECO:0000256" key="7">
    <source>
        <dbReference type="ARBA" id="ARBA00023136"/>
    </source>
</evidence>
<dbReference type="EC" id="2.3.1.269" evidence="9"/>
<evidence type="ECO:0000256" key="9">
    <source>
        <dbReference type="HAMAP-Rule" id="MF_01148"/>
    </source>
</evidence>
<feature type="transmembrane region" description="Helical" evidence="9">
    <location>
        <begin position="206"/>
        <end position="224"/>
    </location>
</feature>
<evidence type="ECO:0000256" key="8">
    <source>
        <dbReference type="ARBA" id="ARBA00023315"/>
    </source>
</evidence>
<evidence type="ECO:0000256" key="1">
    <source>
        <dbReference type="ARBA" id="ARBA00004651"/>
    </source>
</evidence>
<feature type="transmembrane region" description="Helical" evidence="9">
    <location>
        <begin position="171"/>
        <end position="194"/>
    </location>
</feature>
<dbReference type="InterPro" id="IPR045378">
    <property type="entry name" value="LNT_N"/>
</dbReference>
<dbReference type="PANTHER" id="PTHR38686">
    <property type="entry name" value="APOLIPOPROTEIN N-ACYLTRANSFERASE"/>
    <property type="match status" value="1"/>
</dbReference>
<sequence length="538" mass="58278">MKRLAGRIILLWGWRRALVAFLAGALAVLAQAPYDFFAVCFVSFPLLVWLLDGATGEASDGWFRHLRPAFAVGWWFGFGYFLAGLWWIGSALLVEADSFAWALPFAVVGIPLALAFFYGFATAVARLLWSNDIGRIAALAFGFGLAEWLRDFLFTGFPWNAVGYAAMPVPLLMQSVSVTGMVGINALAVFVFALPALLAARRHVRLGAALVAVLVAAHLGFGYIRLAAKVEPETRAIDVRIVQPAVDLSEKWDASVPDRIFATLMGLSAKAPEAGPETGPETSHDKPQLILWPETSVPFFFAERPDALTALGEMLGDGQTLIAGVVREEGGSAEDADRRYYNSVVAIDDKGQIADAVDKVHLVPFGEYLPFADLLGRLGLKQLVAGPTTYAAGNERHPIALPGGIRVLPFICYEVIFPDLVAIDATSAELIVNVTNDAWFGDTPGPYQHFRQAQIRAVENGVPLLRAANNGISAVVDPRGRILDALAIDARGAIDVHVPISDQAIVSSRQRRINGLMIMVLFALAAFTFNVRQRLRAN</sequence>
<dbReference type="InterPro" id="IPR003010">
    <property type="entry name" value="C-N_Hydrolase"/>
</dbReference>
<dbReference type="NCBIfam" id="TIGR00546">
    <property type="entry name" value="lnt"/>
    <property type="match status" value="1"/>
</dbReference>
<dbReference type="SUPFAM" id="SSF56317">
    <property type="entry name" value="Carbon-nitrogen hydrolase"/>
    <property type="match status" value="1"/>
</dbReference>
<keyword evidence="8 9" id="KW-0012">Acyltransferase</keyword>
<comment type="pathway">
    <text evidence="9">Protein modification; lipoprotein biosynthesis (N-acyl transfer).</text>
</comment>
<accession>A0ABN8JIA0</accession>
<feature type="transmembrane region" description="Helical" evidence="9">
    <location>
        <begin position="66"/>
        <end position="89"/>
    </location>
</feature>
<reference evidence="11" key="1">
    <citation type="submission" date="2022-03" db="EMBL/GenBank/DDBJ databases">
        <authorList>
            <person name="Brunel B."/>
        </authorList>
    </citation>
    <scope>NUCLEOTIDE SEQUENCE</scope>
    <source>
        <strain evidence="11">STM4922sample</strain>
    </source>
</reference>
<dbReference type="InterPro" id="IPR004563">
    <property type="entry name" value="Apolipo_AcylTrfase"/>
</dbReference>
<evidence type="ECO:0000259" key="10">
    <source>
        <dbReference type="PROSITE" id="PS50263"/>
    </source>
</evidence>
<dbReference type="InterPro" id="IPR036526">
    <property type="entry name" value="C-N_Hydrolase_sf"/>
</dbReference>
<keyword evidence="7 9" id="KW-0472">Membrane</keyword>
<keyword evidence="5 9" id="KW-0812">Transmembrane</keyword>
<comment type="catalytic activity">
    <reaction evidence="9">
        <text>N-terminal S-1,2-diacyl-sn-glyceryl-L-cysteinyl-[lipoprotein] + a glycerophospholipid = N-acyl-S-1,2-diacyl-sn-glyceryl-L-cysteinyl-[lipoprotein] + a 2-acyl-sn-glycero-3-phospholipid + H(+)</text>
        <dbReference type="Rhea" id="RHEA:48228"/>
        <dbReference type="Rhea" id="RHEA-COMP:14681"/>
        <dbReference type="Rhea" id="RHEA-COMP:14684"/>
        <dbReference type="ChEBI" id="CHEBI:15378"/>
        <dbReference type="ChEBI" id="CHEBI:136912"/>
        <dbReference type="ChEBI" id="CHEBI:140656"/>
        <dbReference type="ChEBI" id="CHEBI:140657"/>
        <dbReference type="ChEBI" id="CHEBI:140660"/>
        <dbReference type="EC" id="2.3.1.269"/>
    </reaction>
</comment>
<dbReference type="Gene3D" id="3.60.110.10">
    <property type="entry name" value="Carbon-nitrogen hydrolase"/>
    <property type="match status" value="1"/>
</dbReference>
<comment type="subcellular location">
    <subcellularLocation>
        <location evidence="1 9">Cell membrane</location>
        <topology evidence="1 9">Multi-pass membrane protein</topology>
    </subcellularLocation>
</comment>
<dbReference type="EMBL" id="CAKXZS010000011">
    <property type="protein sequence ID" value="CAH2397885.1"/>
    <property type="molecule type" value="Genomic_DNA"/>
</dbReference>
<dbReference type="Pfam" id="PF20154">
    <property type="entry name" value="LNT_N"/>
    <property type="match status" value="1"/>
</dbReference>
<dbReference type="Proteomes" id="UP001152604">
    <property type="component" value="Unassembled WGS sequence"/>
</dbReference>
<dbReference type="HAMAP" id="MF_01148">
    <property type="entry name" value="Lnt"/>
    <property type="match status" value="1"/>
</dbReference>
<dbReference type="CDD" id="cd07571">
    <property type="entry name" value="ALP_N-acyl_transferase"/>
    <property type="match status" value="1"/>
</dbReference>
<feature type="transmembrane region" description="Helical" evidence="9">
    <location>
        <begin position="12"/>
        <end position="30"/>
    </location>
</feature>
<evidence type="ECO:0000256" key="5">
    <source>
        <dbReference type="ARBA" id="ARBA00022692"/>
    </source>
</evidence>
<gene>
    <name evidence="9 11" type="primary">lnt</name>
    <name evidence="11" type="ORF">MES4922_190466</name>
</gene>
<comment type="caution">
    <text evidence="11">The sequence shown here is derived from an EMBL/GenBank/DDBJ whole genome shotgun (WGS) entry which is preliminary data.</text>
</comment>
<evidence type="ECO:0000256" key="6">
    <source>
        <dbReference type="ARBA" id="ARBA00022989"/>
    </source>
</evidence>